<sequence length="295" mass="32062">MSYYTSFALLLSTFPLQTWSQSVQDAWTAPASPDGSTNLQGGTSFTIRWKPQLQNNFPEYCPSCNVTMLDLWVASFRGRAYKFKIAGSIDITTTVTYGWDMNIPSAALAANDYWVLKFTPAGAEEPWDEQVSSSGFYIFDPSQSSSVSNTVTMQPSSSPHLTPESSVGSSRVDISATPPPVATNLTTAPNSDHSNRGWIAGAVVGPIVGIALGAGLMWFLLRRKRKDIGEQQSQGVSVEPAHTTTQPQVSQQVSEMDSSRQYKAGGQDEYTAELSSSAPERSPAELWHGNYRPVS</sequence>
<feature type="compositionally biased region" description="Low complexity" evidence="1">
    <location>
        <begin position="243"/>
        <end position="254"/>
    </location>
</feature>
<reference evidence="5" key="1">
    <citation type="journal article" date="2019" name="bioRxiv">
        <title>Genomics, evolutionary history and diagnostics of the Alternaria alternata species group including apple and Asian pear pathotypes.</title>
        <authorList>
            <person name="Armitage A.D."/>
            <person name="Cockerton H.M."/>
            <person name="Sreenivasaprasad S."/>
            <person name="Woodhall J.W."/>
            <person name="Lane C.R."/>
            <person name="Harrison R.J."/>
            <person name="Clarkson J.P."/>
        </authorList>
    </citation>
    <scope>NUCLEOTIDE SEQUENCE [LARGE SCALE GENOMIC DNA]</scope>
    <source>
        <strain evidence="5">FERA 1082</strain>
    </source>
</reference>
<organism evidence="4 5">
    <name type="scientific">Alternaria tenuissima</name>
    <dbReference type="NCBI Taxonomy" id="119927"/>
    <lineage>
        <taxon>Eukaryota</taxon>
        <taxon>Fungi</taxon>
        <taxon>Dikarya</taxon>
        <taxon>Ascomycota</taxon>
        <taxon>Pezizomycotina</taxon>
        <taxon>Dothideomycetes</taxon>
        <taxon>Pleosporomycetidae</taxon>
        <taxon>Pleosporales</taxon>
        <taxon>Pleosporineae</taxon>
        <taxon>Pleosporaceae</taxon>
        <taxon>Alternaria</taxon>
        <taxon>Alternaria sect. Alternaria</taxon>
        <taxon>Alternaria alternata complex</taxon>
    </lineage>
</organism>
<gene>
    <name evidence="4" type="ORF">AA0114_g11126</name>
</gene>
<evidence type="ECO:0000313" key="5">
    <source>
        <dbReference type="Proteomes" id="UP000292402"/>
    </source>
</evidence>
<evidence type="ECO:0000256" key="2">
    <source>
        <dbReference type="SAM" id="Phobius"/>
    </source>
</evidence>
<keyword evidence="2" id="KW-0472">Membrane</keyword>
<feature type="region of interest" description="Disordered" evidence="1">
    <location>
        <begin position="231"/>
        <end position="295"/>
    </location>
</feature>
<comment type="caution">
    <text evidence="4">The sequence shown here is derived from an EMBL/GenBank/DDBJ whole genome shotgun (WGS) entry which is preliminary data.</text>
</comment>
<evidence type="ECO:0000313" key="4">
    <source>
        <dbReference type="EMBL" id="RYN39981.1"/>
    </source>
</evidence>
<evidence type="ECO:0000256" key="3">
    <source>
        <dbReference type="SAM" id="SignalP"/>
    </source>
</evidence>
<evidence type="ECO:0000256" key="1">
    <source>
        <dbReference type="SAM" id="MobiDB-lite"/>
    </source>
</evidence>
<feature type="compositionally biased region" description="Polar residues" evidence="1">
    <location>
        <begin position="183"/>
        <end position="192"/>
    </location>
</feature>
<feature type="transmembrane region" description="Helical" evidence="2">
    <location>
        <begin position="198"/>
        <end position="221"/>
    </location>
</feature>
<feature type="compositionally biased region" description="Polar residues" evidence="1">
    <location>
        <begin position="148"/>
        <end position="169"/>
    </location>
</feature>
<feature type="signal peptide" evidence="3">
    <location>
        <begin position="1"/>
        <end position="20"/>
    </location>
</feature>
<dbReference type="Proteomes" id="UP000292402">
    <property type="component" value="Unassembled WGS sequence"/>
</dbReference>
<keyword evidence="2" id="KW-0812">Transmembrane</keyword>
<protein>
    <recommendedName>
        <fullName evidence="6">Mid2 domain-containing protein</fullName>
    </recommendedName>
</protein>
<name>A0A4Q4M3F9_9PLEO</name>
<keyword evidence="2" id="KW-1133">Transmembrane helix</keyword>
<proteinExistence type="predicted"/>
<keyword evidence="3" id="KW-0732">Signal</keyword>
<feature type="chain" id="PRO_5020664560" description="Mid2 domain-containing protein" evidence="3">
    <location>
        <begin position="21"/>
        <end position="295"/>
    </location>
</feature>
<dbReference type="AlphaFoldDB" id="A0A4Q4M3F9"/>
<feature type="region of interest" description="Disordered" evidence="1">
    <location>
        <begin position="148"/>
        <end position="196"/>
    </location>
</feature>
<evidence type="ECO:0008006" key="6">
    <source>
        <dbReference type="Google" id="ProtNLM"/>
    </source>
</evidence>
<accession>A0A4Q4M3F9</accession>
<dbReference type="EMBL" id="PDXA01000055">
    <property type="protein sequence ID" value="RYN39981.1"/>
    <property type="molecule type" value="Genomic_DNA"/>
</dbReference>